<keyword evidence="11" id="KW-0175">Coiled coil</keyword>
<evidence type="ECO:0000256" key="11">
    <source>
        <dbReference type="SAM" id="Coils"/>
    </source>
</evidence>
<evidence type="ECO:0000256" key="5">
    <source>
        <dbReference type="ARBA" id="ARBA00022529"/>
    </source>
</evidence>
<comment type="function">
    <text evidence="2">Colicins are polypeptide toxins produced by and active against E.coli and closely related bacteria.</text>
</comment>
<accession>A0A8I0Q0N2</accession>
<gene>
    <name evidence="13" type="ORF">CYG68_05195</name>
</gene>
<dbReference type="GO" id="GO:0140911">
    <property type="term" value="F:pore-forming activity"/>
    <property type="evidence" value="ECO:0007669"/>
    <property type="project" value="InterPro"/>
</dbReference>
<keyword evidence="5" id="KW-0929">Antimicrobial</keyword>
<keyword evidence="6" id="KW-0812">Transmembrane</keyword>
<reference evidence="13" key="1">
    <citation type="submission" date="2017-12" db="EMBL/GenBank/DDBJ databases">
        <title>Genome sequencing and analysis.</title>
        <authorList>
            <person name="Huang Y.-T."/>
        </authorList>
    </citation>
    <scope>NUCLEOTIDE SEQUENCE</scope>
    <source>
        <strain evidence="13">VGH116</strain>
    </source>
</reference>
<dbReference type="EMBL" id="PKLF01000004">
    <property type="protein sequence ID" value="MBE8611811.1"/>
    <property type="molecule type" value="Genomic_DNA"/>
</dbReference>
<comment type="function">
    <text evidence="1">This colicin is a channel-forming colicin. This class of transmembrane toxins depolarize the cytoplasmic membrane, leading to dissipation of cellular energy.</text>
</comment>
<dbReference type="PROSITE" id="PS00276">
    <property type="entry name" value="CHANNEL_COLICIN"/>
    <property type="match status" value="1"/>
</dbReference>
<dbReference type="InterPro" id="IPR038283">
    <property type="entry name" value="Channel_colicin_C_sf"/>
</dbReference>
<dbReference type="PRINTS" id="PR00280">
    <property type="entry name" value="CHANLCOLICIN"/>
</dbReference>
<dbReference type="Proteomes" id="UP000650477">
    <property type="component" value="Unassembled WGS sequence"/>
</dbReference>
<keyword evidence="9" id="KW-0078">Bacteriocin</keyword>
<evidence type="ECO:0000256" key="3">
    <source>
        <dbReference type="ARBA" id="ARBA00004370"/>
    </source>
</evidence>
<evidence type="ECO:0000256" key="10">
    <source>
        <dbReference type="ARBA" id="ARBA00023136"/>
    </source>
</evidence>
<evidence type="ECO:0000256" key="4">
    <source>
        <dbReference type="ARBA" id="ARBA00007595"/>
    </source>
</evidence>
<keyword evidence="8" id="KW-0044">Antibiotic</keyword>
<dbReference type="GO" id="GO:0050829">
    <property type="term" value="P:defense response to Gram-negative bacterium"/>
    <property type="evidence" value="ECO:0007669"/>
    <property type="project" value="InterPro"/>
</dbReference>
<evidence type="ECO:0000313" key="13">
    <source>
        <dbReference type="EMBL" id="MBE8611811.1"/>
    </source>
</evidence>
<evidence type="ECO:0000256" key="8">
    <source>
        <dbReference type="ARBA" id="ARBA00023022"/>
    </source>
</evidence>
<sequence length="348" mass="39678">MNTSPNPVWDDADDGWMHPVDEEIRKERREEFARKLKYLTALEEDINKDISEIIKNIAEVNEKIKNASDVLESATLNVIVKKLQLQKEKVINLLNEARKRKSDAERKRLSDESWFYNSELNRRMQDKTDDEIKKEWKKGKSITQEIVLQDERIEIAENDVIKEEDEFSQVKTAVKFTADFYKEVFSVYGDKAEQLAGALAEQAKGKKIRDIDDALKAYEKYRNNFNKKMNSEDRRAIVAALESIKSAEIAKNFTKFSKGMGVLSHAINAFDWVGELIKSVKTDNWRPFFVKTEVIAAGNAATVVVAFIFSVLLGNPVGLIGYGLIMAGTGVLIDDELAEKAANLFWEI</sequence>
<keyword evidence="10" id="KW-0472">Membrane</keyword>
<feature type="coiled-coil region" evidence="11">
    <location>
        <begin position="43"/>
        <end position="107"/>
    </location>
</feature>
<evidence type="ECO:0000256" key="9">
    <source>
        <dbReference type="ARBA" id="ARBA00023048"/>
    </source>
</evidence>
<organism evidence="13 14">
    <name type="scientific">Morganella morganii</name>
    <name type="common">Proteus morganii</name>
    <dbReference type="NCBI Taxonomy" id="582"/>
    <lineage>
        <taxon>Bacteria</taxon>
        <taxon>Pseudomonadati</taxon>
        <taxon>Pseudomonadota</taxon>
        <taxon>Gammaproteobacteria</taxon>
        <taxon>Enterobacterales</taxon>
        <taxon>Morganellaceae</taxon>
        <taxon>Morganella</taxon>
    </lineage>
</organism>
<comment type="similarity">
    <text evidence="4">Belongs to the channel forming colicin family.</text>
</comment>
<comment type="caution">
    <text evidence="13">The sequence shown here is derived from an EMBL/GenBank/DDBJ whole genome shotgun (WGS) entry which is preliminary data.</text>
</comment>
<name>A0A8I0Q0N2_MORMO</name>
<protein>
    <submittedName>
        <fullName evidence="13">Colicin transporter</fullName>
    </submittedName>
</protein>
<evidence type="ECO:0000256" key="2">
    <source>
        <dbReference type="ARBA" id="ARBA00003197"/>
    </source>
</evidence>
<dbReference type="GO" id="GO:0031640">
    <property type="term" value="P:killing of cells of another organism"/>
    <property type="evidence" value="ECO:0007669"/>
    <property type="project" value="UniProtKB-KW"/>
</dbReference>
<comment type="subcellular location">
    <subcellularLocation>
        <location evidence="3">Membrane</location>
    </subcellularLocation>
</comment>
<evidence type="ECO:0000256" key="6">
    <source>
        <dbReference type="ARBA" id="ARBA00022692"/>
    </source>
</evidence>
<keyword evidence="7" id="KW-1133">Transmembrane helix</keyword>
<dbReference type="Pfam" id="PF01024">
    <property type="entry name" value="Colicin"/>
    <property type="match status" value="1"/>
</dbReference>
<dbReference type="AlphaFoldDB" id="A0A8I0Q0N2"/>
<evidence type="ECO:0000256" key="1">
    <source>
        <dbReference type="ARBA" id="ARBA00002178"/>
    </source>
</evidence>
<dbReference type="Gene3D" id="1.10.490.30">
    <property type="entry name" value="Colicin"/>
    <property type="match status" value="1"/>
</dbReference>
<feature type="domain" description="Channel forming colicins" evidence="12">
    <location>
        <begin position="282"/>
        <end position="293"/>
    </location>
</feature>
<evidence type="ECO:0000259" key="12">
    <source>
        <dbReference type="PROSITE" id="PS00276"/>
    </source>
</evidence>
<dbReference type="SUPFAM" id="SSF56837">
    <property type="entry name" value="Colicin"/>
    <property type="match status" value="1"/>
</dbReference>
<proteinExistence type="inferred from homology"/>
<dbReference type="InterPro" id="IPR000293">
    <property type="entry name" value="Channel_colicin_C"/>
</dbReference>
<evidence type="ECO:0000256" key="7">
    <source>
        <dbReference type="ARBA" id="ARBA00022989"/>
    </source>
</evidence>
<evidence type="ECO:0000313" key="14">
    <source>
        <dbReference type="Proteomes" id="UP000650477"/>
    </source>
</evidence>
<dbReference type="GO" id="GO:0016020">
    <property type="term" value="C:membrane"/>
    <property type="evidence" value="ECO:0007669"/>
    <property type="project" value="UniProtKB-SubCell"/>
</dbReference>